<evidence type="ECO:0000313" key="3">
    <source>
        <dbReference type="Proteomes" id="UP000253606"/>
    </source>
</evidence>
<keyword evidence="3" id="KW-1185">Reference proteome</keyword>
<proteinExistence type="predicted"/>
<reference evidence="2 3" key="1">
    <citation type="journal article" date="2018" name="Front. Microbiol.">
        <title>Hydrolytic Capabilities as a Key to Environmental Success: Chitinolytic and Cellulolytic Acidobacteria From Acidic Sub-arctic Soils and Boreal Peatlands.</title>
        <authorList>
            <person name="Belova S.E."/>
            <person name="Ravin N.V."/>
            <person name="Pankratov T.A."/>
            <person name="Rakitin A.L."/>
            <person name="Ivanova A.A."/>
            <person name="Beletsky A.V."/>
            <person name="Mardanov A.V."/>
            <person name="Sinninghe Damste J.S."/>
            <person name="Dedysh S.N."/>
        </authorList>
    </citation>
    <scope>NUCLEOTIDE SEQUENCE [LARGE SCALE GENOMIC DNA]</scope>
    <source>
        <strain evidence="2 3">SBC82</strain>
    </source>
</reference>
<accession>A0A2Z5GAF8</accession>
<feature type="region of interest" description="Disordered" evidence="1">
    <location>
        <begin position="1"/>
        <end position="39"/>
    </location>
</feature>
<sequence length="39" mass="4336">MDTTLSGEAMLKRLSTSQPTSSRSVQFVSSRVKKKTQFS</sequence>
<dbReference type="AlphaFoldDB" id="A0A2Z5GAF8"/>
<dbReference type="Proteomes" id="UP000253606">
    <property type="component" value="Chromosome"/>
</dbReference>
<gene>
    <name evidence="2" type="ORF">ACPOL_6341</name>
</gene>
<evidence type="ECO:0000256" key="1">
    <source>
        <dbReference type="SAM" id="MobiDB-lite"/>
    </source>
</evidence>
<feature type="compositionally biased region" description="Low complexity" evidence="1">
    <location>
        <begin position="21"/>
        <end position="30"/>
    </location>
</feature>
<dbReference type="KEGG" id="abas:ACPOL_6341"/>
<organism evidence="2 3">
    <name type="scientific">Acidisarcina polymorpha</name>
    <dbReference type="NCBI Taxonomy" id="2211140"/>
    <lineage>
        <taxon>Bacteria</taxon>
        <taxon>Pseudomonadati</taxon>
        <taxon>Acidobacteriota</taxon>
        <taxon>Terriglobia</taxon>
        <taxon>Terriglobales</taxon>
        <taxon>Acidobacteriaceae</taxon>
        <taxon>Acidisarcina</taxon>
    </lineage>
</organism>
<evidence type="ECO:0000313" key="2">
    <source>
        <dbReference type="EMBL" id="AXC15575.1"/>
    </source>
</evidence>
<name>A0A2Z5GAF8_9BACT</name>
<protein>
    <submittedName>
        <fullName evidence="2">Uncharacterized protein</fullName>
    </submittedName>
</protein>
<dbReference type="EMBL" id="CP030840">
    <property type="protein sequence ID" value="AXC15575.1"/>
    <property type="molecule type" value="Genomic_DNA"/>
</dbReference>